<name>A0A067Z5Q9_GLUOY</name>
<protein>
    <submittedName>
        <fullName evidence="6">Putative membrane protein</fullName>
    </submittedName>
</protein>
<feature type="transmembrane region" description="Helical" evidence="5">
    <location>
        <begin position="81"/>
        <end position="97"/>
    </location>
</feature>
<evidence type="ECO:0000256" key="5">
    <source>
        <dbReference type="SAM" id="Phobius"/>
    </source>
</evidence>
<dbReference type="Pfam" id="PF02674">
    <property type="entry name" value="Colicin_V"/>
    <property type="match status" value="1"/>
</dbReference>
<sequence>MRAWSGRRSTSGSVWRTSCVRVGSVPTRGAVSARRSCRDMPPLPDLSHINPDDLTRLDIVALIIMALSALWGLTRGFATELAGLLAWVGAIVLTYRFHGMLEPYLEPYLHQAALAGSASTAILFVVVLLVFTMLGARIGSAARGVLSGGVDRILGAVFGVARGYVALIVLYLLAGSFFGSWMTYVMQGSLIGPYIAAGATHLTGYLPHFLQPHLASPFTSGHEASL</sequence>
<keyword evidence="4 5" id="KW-0472">Membrane</keyword>
<dbReference type="PANTHER" id="PTHR36926:SF1">
    <property type="entry name" value="COLICIN V PRODUCTION PROTEIN"/>
    <property type="match status" value="1"/>
</dbReference>
<dbReference type="GO" id="GO:0016020">
    <property type="term" value="C:membrane"/>
    <property type="evidence" value="ECO:0007669"/>
    <property type="project" value="UniProtKB-SubCell"/>
</dbReference>
<evidence type="ECO:0000256" key="4">
    <source>
        <dbReference type="ARBA" id="ARBA00023136"/>
    </source>
</evidence>
<keyword evidence="3 5" id="KW-1133">Transmembrane helix</keyword>
<dbReference type="InterPro" id="IPR052719">
    <property type="entry name" value="CvpA-like"/>
</dbReference>
<keyword evidence="2 5" id="KW-0812">Transmembrane</keyword>
<dbReference type="EMBL" id="CP004373">
    <property type="protein sequence ID" value="AHK71634.1"/>
    <property type="molecule type" value="Genomic_DNA"/>
</dbReference>
<evidence type="ECO:0000313" key="7">
    <source>
        <dbReference type="Proteomes" id="UP000031656"/>
    </source>
</evidence>
<dbReference type="PANTHER" id="PTHR36926">
    <property type="entry name" value="COLICIN V PRODUCTION PROTEIN"/>
    <property type="match status" value="1"/>
</dbReference>
<comment type="subcellular location">
    <subcellularLocation>
        <location evidence="1">Membrane</location>
        <topology evidence="1">Multi-pass membrane protein</topology>
    </subcellularLocation>
</comment>
<dbReference type="KEGG" id="goy:GLS_c17570"/>
<dbReference type="HOGENOM" id="CLU_092720_0_2_5"/>
<evidence type="ECO:0000256" key="2">
    <source>
        <dbReference type="ARBA" id="ARBA00022692"/>
    </source>
</evidence>
<dbReference type="GO" id="GO:0009403">
    <property type="term" value="P:toxin biosynthetic process"/>
    <property type="evidence" value="ECO:0007669"/>
    <property type="project" value="InterPro"/>
</dbReference>
<reference evidence="6 7" key="1">
    <citation type="journal article" date="2015" name="Appl. Microbiol. Biotechnol.">
        <title>The consequence of an additional NADH dehydrogenase paralog on the growth of Gluconobacter oxydans DSM3504.</title>
        <authorList>
            <person name="Kostner D."/>
            <person name="Luchterhand B."/>
            <person name="Junker A."/>
            <person name="Volland S."/>
            <person name="Daniel R."/>
            <person name="Buchs J."/>
            <person name="Liebl W."/>
            <person name="Ehrenreich A."/>
        </authorList>
    </citation>
    <scope>NUCLEOTIDE SEQUENCE [LARGE SCALE GENOMIC DNA]</scope>
    <source>
        <strain evidence="6">DSM 3504</strain>
    </source>
</reference>
<dbReference type="AlphaFoldDB" id="A0A067Z5Q9"/>
<dbReference type="InterPro" id="IPR003825">
    <property type="entry name" value="Colicin-V_CvpA"/>
</dbReference>
<evidence type="ECO:0000256" key="3">
    <source>
        <dbReference type="ARBA" id="ARBA00022989"/>
    </source>
</evidence>
<feature type="transmembrane region" description="Helical" evidence="5">
    <location>
        <begin position="153"/>
        <end position="174"/>
    </location>
</feature>
<dbReference type="Proteomes" id="UP000031656">
    <property type="component" value="Chromosome"/>
</dbReference>
<organism evidence="6 7">
    <name type="scientific">Gluconobacter oxydans DSM 3504</name>
    <dbReference type="NCBI Taxonomy" id="1288313"/>
    <lineage>
        <taxon>Bacteria</taxon>
        <taxon>Pseudomonadati</taxon>
        <taxon>Pseudomonadota</taxon>
        <taxon>Alphaproteobacteria</taxon>
        <taxon>Acetobacterales</taxon>
        <taxon>Acetobacteraceae</taxon>
        <taxon>Gluconobacter</taxon>
    </lineage>
</organism>
<evidence type="ECO:0000256" key="1">
    <source>
        <dbReference type="ARBA" id="ARBA00004141"/>
    </source>
</evidence>
<gene>
    <name evidence="6" type="ORF">GLS_c17570</name>
</gene>
<feature type="transmembrane region" description="Helical" evidence="5">
    <location>
        <begin position="109"/>
        <end position="132"/>
    </location>
</feature>
<evidence type="ECO:0000313" key="6">
    <source>
        <dbReference type="EMBL" id="AHK71634.1"/>
    </source>
</evidence>
<proteinExistence type="predicted"/>
<accession>A0A067Z5Q9</accession>